<dbReference type="InterPro" id="IPR053925">
    <property type="entry name" value="RecX_HTH_3rd"/>
</dbReference>
<evidence type="ECO:0000256" key="3">
    <source>
        <dbReference type="ARBA" id="ARBA00018111"/>
    </source>
</evidence>
<dbReference type="KEGG" id="mmec:FIU01_03765"/>
<dbReference type="GO" id="GO:0005737">
    <property type="term" value="C:cytoplasm"/>
    <property type="evidence" value="ECO:0007669"/>
    <property type="project" value="UniProtKB-SubCell"/>
</dbReference>
<reference evidence="9" key="1">
    <citation type="journal article" date="2019" name="ISME J.">
        <title>Evolution in action: habitat transition from sediment to the pelagial leads to genome streamlining in Methylophilaceae.</title>
        <authorList>
            <person name="Salcher M."/>
            <person name="Schaefle D."/>
            <person name="Kaspar M."/>
            <person name="Neuenschwander S.M."/>
            <person name="Ghai R."/>
        </authorList>
    </citation>
    <scope>NUCLEOTIDE SEQUENCE [LARGE SCALE GENOMIC DNA]</scope>
    <source>
        <strain evidence="9">MMS-M-51</strain>
    </source>
</reference>
<evidence type="ECO:0000256" key="2">
    <source>
        <dbReference type="ARBA" id="ARBA00009695"/>
    </source>
</evidence>
<dbReference type="InterPro" id="IPR036388">
    <property type="entry name" value="WH-like_DNA-bd_sf"/>
</dbReference>
<evidence type="ECO:0000313" key="9">
    <source>
        <dbReference type="Proteomes" id="UP000311008"/>
    </source>
</evidence>
<dbReference type="EMBL" id="CP040946">
    <property type="protein sequence ID" value="QDC43725.1"/>
    <property type="molecule type" value="Genomic_DNA"/>
</dbReference>
<proteinExistence type="inferred from homology"/>
<dbReference type="Pfam" id="PF21981">
    <property type="entry name" value="RecX_HTH3"/>
    <property type="match status" value="1"/>
</dbReference>
<dbReference type="Gene3D" id="1.10.10.10">
    <property type="entry name" value="Winged helix-like DNA-binding domain superfamily/Winged helix DNA-binding domain"/>
    <property type="match status" value="3"/>
</dbReference>
<accession>A0A5B8CR29</accession>
<dbReference type="HAMAP" id="MF_01114">
    <property type="entry name" value="RecX"/>
    <property type="match status" value="1"/>
</dbReference>
<comment type="subcellular location">
    <subcellularLocation>
        <location evidence="1 5">Cytoplasm</location>
    </subcellularLocation>
</comment>
<dbReference type="InterPro" id="IPR003783">
    <property type="entry name" value="Regulatory_RecX"/>
</dbReference>
<dbReference type="PANTHER" id="PTHR33602:SF1">
    <property type="entry name" value="REGULATORY PROTEIN RECX FAMILY PROTEIN"/>
    <property type="match status" value="1"/>
</dbReference>
<dbReference type="PANTHER" id="PTHR33602">
    <property type="entry name" value="REGULATORY PROTEIN RECX FAMILY PROTEIN"/>
    <property type="match status" value="1"/>
</dbReference>
<evidence type="ECO:0000259" key="7">
    <source>
        <dbReference type="Pfam" id="PF21981"/>
    </source>
</evidence>
<dbReference type="AlphaFoldDB" id="A0A5B8CR29"/>
<dbReference type="Pfam" id="PF02631">
    <property type="entry name" value="RecX_HTH2"/>
    <property type="match status" value="1"/>
</dbReference>
<dbReference type="GO" id="GO:0006282">
    <property type="term" value="P:regulation of DNA repair"/>
    <property type="evidence" value="ECO:0007669"/>
    <property type="project" value="UniProtKB-UniRule"/>
</dbReference>
<keyword evidence="4 5" id="KW-0963">Cytoplasm</keyword>
<keyword evidence="9" id="KW-1185">Reference proteome</keyword>
<name>A0A5B8CR29_9PROT</name>
<dbReference type="OrthoDB" id="5295441at2"/>
<evidence type="ECO:0000256" key="1">
    <source>
        <dbReference type="ARBA" id="ARBA00004496"/>
    </source>
</evidence>
<dbReference type="RefSeq" id="WP_140003074.1">
    <property type="nucleotide sequence ID" value="NZ_CP040946.1"/>
</dbReference>
<comment type="function">
    <text evidence="5">Modulates RecA activity.</text>
</comment>
<evidence type="ECO:0000313" key="8">
    <source>
        <dbReference type="EMBL" id="QDC43725.1"/>
    </source>
</evidence>
<protein>
    <recommendedName>
        <fullName evidence="3 5">Regulatory protein RecX</fullName>
    </recommendedName>
</protein>
<comment type="similarity">
    <text evidence="2 5">Belongs to the RecX family.</text>
</comment>
<feature type="domain" description="RecX third three-helical" evidence="7">
    <location>
        <begin position="101"/>
        <end position="144"/>
    </location>
</feature>
<dbReference type="InterPro" id="IPR053924">
    <property type="entry name" value="RecX_HTH_2nd"/>
</dbReference>
<evidence type="ECO:0000259" key="6">
    <source>
        <dbReference type="Pfam" id="PF02631"/>
    </source>
</evidence>
<feature type="domain" description="RecX second three-helical" evidence="6">
    <location>
        <begin position="55"/>
        <end position="93"/>
    </location>
</feature>
<dbReference type="NCBIfam" id="NF001055">
    <property type="entry name" value="PRK00117.2-5"/>
    <property type="match status" value="1"/>
</dbReference>
<dbReference type="Proteomes" id="UP000311008">
    <property type="component" value="Chromosome"/>
</dbReference>
<organism evidence="8 9">
    <name type="scientific">Methylophilus medardicus</name>
    <dbReference type="NCBI Taxonomy" id="2588534"/>
    <lineage>
        <taxon>Bacteria</taxon>
        <taxon>Pseudomonadati</taxon>
        <taxon>Pseudomonadota</taxon>
        <taxon>Betaproteobacteria</taxon>
        <taxon>Nitrosomonadales</taxon>
        <taxon>Methylophilaceae</taxon>
        <taxon>Methylophilus</taxon>
    </lineage>
</organism>
<evidence type="ECO:0000256" key="5">
    <source>
        <dbReference type="HAMAP-Rule" id="MF_01114"/>
    </source>
</evidence>
<gene>
    <name evidence="5 8" type="primary">recX</name>
    <name evidence="8" type="ORF">FIU01_03765</name>
</gene>
<sequence>MRPTPEKSLRQRALEYLSKREYAAAELAQKLKAYATEDDDVSALIADFKTRGWLSDARYSEQMVHARQAKFGANRVAQELREKGVDDTLIAEAVAGLQQSERERAGEVWRKKFSTAPATREAWAKQARFLQSRGFTFEVIKQILNRHAEDDS</sequence>
<evidence type="ECO:0000256" key="4">
    <source>
        <dbReference type="ARBA" id="ARBA00022490"/>
    </source>
</evidence>